<dbReference type="InterPro" id="IPR013763">
    <property type="entry name" value="Cyclin-like_dom"/>
</dbReference>
<reference evidence="5 6" key="1">
    <citation type="submission" date="2015-03" db="EMBL/GenBank/DDBJ databases">
        <title>Draft genome of the nematode, Opisthorchis viverrini.</title>
        <authorList>
            <person name="Mitreva M."/>
        </authorList>
    </citation>
    <scope>NUCLEOTIDE SEQUENCE [LARGE SCALE GENOMIC DNA]</scope>
    <source>
        <strain evidence="5">Khon Kaen</strain>
    </source>
</reference>
<dbReference type="InterPro" id="IPR036915">
    <property type="entry name" value="Cyclin-like_sf"/>
</dbReference>
<evidence type="ECO:0000256" key="1">
    <source>
        <dbReference type="ARBA" id="ARBA00023127"/>
    </source>
</evidence>
<dbReference type="FunFam" id="1.10.472.10:FF:000031">
    <property type="entry name" value="cyclin-L1-1-like isoform X1"/>
    <property type="match status" value="1"/>
</dbReference>
<accession>A0A1S8WIM4</accession>
<dbReference type="Gene3D" id="1.10.472.10">
    <property type="entry name" value="Cyclin-like"/>
    <property type="match status" value="2"/>
</dbReference>
<evidence type="ECO:0000256" key="3">
    <source>
        <dbReference type="SAM" id="MobiDB-lite"/>
    </source>
</evidence>
<feature type="compositionally biased region" description="Low complexity" evidence="3">
    <location>
        <begin position="547"/>
        <end position="569"/>
    </location>
</feature>
<feature type="domain" description="Cyclin-like" evidence="4">
    <location>
        <begin position="190"/>
        <end position="274"/>
    </location>
</feature>
<feature type="compositionally biased region" description="Basic residues" evidence="3">
    <location>
        <begin position="534"/>
        <end position="546"/>
    </location>
</feature>
<feature type="region of interest" description="Disordered" evidence="3">
    <location>
        <begin position="515"/>
        <end position="635"/>
    </location>
</feature>
<evidence type="ECO:0000259" key="4">
    <source>
        <dbReference type="SMART" id="SM00385"/>
    </source>
</evidence>
<dbReference type="PANTHER" id="PTHR10026">
    <property type="entry name" value="CYCLIN"/>
    <property type="match status" value="1"/>
</dbReference>
<dbReference type="AlphaFoldDB" id="A0A1S8WIM4"/>
<feature type="non-terminal residue" evidence="5">
    <location>
        <position position="704"/>
    </location>
</feature>
<feature type="region of interest" description="Disordered" evidence="3">
    <location>
        <begin position="384"/>
        <end position="501"/>
    </location>
</feature>
<proteinExistence type="inferred from homology"/>
<feature type="compositionally biased region" description="Basic residues" evidence="3">
    <location>
        <begin position="571"/>
        <end position="584"/>
    </location>
</feature>
<evidence type="ECO:0000313" key="5">
    <source>
        <dbReference type="EMBL" id="OON14274.1"/>
    </source>
</evidence>
<name>A0A1S8WIM4_OPIVI</name>
<organism evidence="5 6">
    <name type="scientific">Opisthorchis viverrini</name>
    <name type="common">Southeast Asian liver fluke</name>
    <dbReference type="NCBI Taxonomy" id="6198"/>
    <lineage>
        <taxon>Eukaryota</taxon>
        <taxon>Metazoa</taxon>
        <taxon>Spiralia</taxon>
        <taxon>Lophotrochozoa</taxon>
        <taxon>Platyhelminthes</taxon>
        <taxon>Trematoda</taxon>
        <taxon>Digenea</taxon>
        <taxon>Opisthorchiida</taxon>
        <taxon>Opisthorchiata</taxon>
        <taxon>Opisthorchiidae</taxon>
        <taxon>Opisthorchis</taxon>
    </lineage>
</organism>
<keyword evidence="1 2" id="KW-0195">Cyclin</keyword>
<feature type="domain" description="Cyclin-like" evidence="4">
    <location>
        <begin position="75"/>
        <end position="177"/>
    </location>
</feature>
<protein>
    <submittedName>
        <fullName evidence="5">Cyclin domain protein</fullName>
    </submittedName>
</protein>
<gene>
    <name evidence="5" type="ORF">X801_09937</name>
</gene>
<dbReference type="GO" id="GO:0016538">
    <property type="term" value="F:cyclin-dependent protein serine/threonine kinase regulator activity"/>
    <property type="evidence" value="ECO:0007669"/>
    <property type="project" value="InterPro"/>
</dbReference>
<feature type="compositionally biased region" description="Basic residues" evidence="3">
    <location>
        <begin position="458"/>
        <end position="474"/>
    </location>
</feature>
<evidence type="ECO:0000256" key="2">
    <source>
        <dbReference type="RuleBase" id="RU000383"/>
    </source>
</evidence>
<dbReference type="CDD" id="cd20533">
    <property type="entry name" value="CYCLIN_CCNL_rpt2"/>
    <property type="match status" value="1"/>
</dbReference>
<dbReference type="InterPro" id="IPR043198">
    <property type="entry name" value="Cyclin/Ssn8"/>
</dbReference>
<dbReference type="InterPro" id="IPR006671">
    <property type="entry name" value="Cyclin_N"/>
</dbReference>
<dbReference type="SMART" id="SM00385">
    <property type="entry name" value="CYCLIN"/>
    <property type="match status" value="2"/>
</dbReference>
<dbReference type="GO" id="GO:0006357">
    <property type="term" value="P:regulation of transcription by RNA polymerase II"/>
    <property type="evidence" value="ECO:0007669"/>
    <property type="project" value="InterPro"/>
</dbReference>
<sequence>MPWRLDTALVKGASVMSITVTTRAKSGHADDWEYCGVKLTIHNIVIPDEKRCPTPSQLDNMDAELETDLRIVGCELIQDSGILLRLPQVALATAQVLYQRFFYSKSFVRHFYEHYAMACIFLAAKLEECPRRIRDVINVFHHIRQIREQRIPTPVMLDQSYSNLKNQVIKAERRLLKELGFCVHAKHPHKLIICYLQALEQEKNAKFVQCAWNYMNDSLRTDLFVRYLPEAIACACIYLASCKLGIPLPRHPAWWEMFAVDEESVREISLCLVRLYARPKPCVAELEAELAKLRKNQMEAKERELELKKVPAGSTPNLGSDQGSINVSPASVTVSEKLSLPSHDGGPLKTDEVKLFRDDRVLPPNSVLASAIATAKAVAANISAAKGASDANRKSNSSSPTVPEHKRISETSEPTRNDMVKKRESPETTSRKPSKYSLDIASGRPAAYPNVSPEPLASRKRRHPSKRSSRRRSASHSPSSSESLTDAEHSKGNVPQNPFNQINSRHYRHRRLNAQESVHSTSGSDTPNSPLSPVKRRKKSMHRNRSLSRSSSASSRSSLSSNGDSRASGMHAHKKHVHRSRRRGSPPAAYRLDPYQDSYNSLKLSSKHRLSSKSSSLVNGGGRSLLNRSHPRSKTNEVSDRRDLAVNAWYPFLIDRFLLLQFRSGRFVVFAADVTPIPVANMAHECHGPRCSSDLLHYFAVLRF</sequence>
<comment type="similarity">
    <text evidence="2">Belongs to the cyclin family.</text>
</comment>
<keyword evidence="6" id="KW-1185">Reference proteome</keyword>
<dbReference type="Proteomes" id="UP000243686">
    <property type="component" value="Unassembled WGS sequence"/>
</dbReference>
<dbReference type="SUPFAM" id="SSF47954">
    <property type="entry name" value="Cyclin-like"/>
    <property type="match status" value="2"/>
</dbReference>
<feature type="compositionally biased region" description="Basic and acidic residues" evidence="3">
    <location>
        <begin position="403"/>
        <end position="430"/>
    </location>
</feature>
<feature type="compositionally biased region" description="Polar residues" evidence="3">
    <location>
        <begin position="515"/>
        <end position="531"/>
    </location>
</feature>
<dbReference type="EMBL" id="KV906753">
    <property type="protein sequence ID" value="OON14274.1"/>
    <property type="molecule type" value="Genomic_DNA"/>
</dbReference>
<evidence type="ECO:0000313" key="6">
    <source>
        <dbReference type="Proteomes" id="UP000243686"/>
    </source>
</evidence>
<dbReference type="Pfam" id="PF00134">
    <property type="entry name" value="Cyclin_N"/>
    <property type="match status" value="1"/>
</dbReference>